<dbReference type="RefSeq" id="XP_977054.2">
    <property type="nucleotide sequence ID" value="XM_971961.3"/>
</dbReference>
<sequence length="999" mass="114288">MEQSLLNKQEKQQSQPRKKKQVFCCCFGGGDDVETDEEQHHQEKQQSQPRKKKQVFCCCFGGGDDVETDEEQHHQEKQQSQPRKKKQVFCCCFGGGDDVETDEEQHHHQGQQEPNYFQQNSQDVNNTTTIPCMSNISQPNSEIYTSQGYAQQSKAKNSPQKERKRDMQSSSHNSRVIKEQGEENNSSSSSNSTNNQQQNYQKSQNQNINEYNTPNPQQNAMSKNTLKIQSHKKSTEQSYTNEHDTYLNFDQSSQALNADLNHSLQSKNNLKNSVKKAKYNIKAFLQQYKQQQTDLFHLYCKKKESYLLVKTLEKNFQSNSFLNSQVNQNPSKQSICQKGVVSTDPNSYFYNRNFKSDFDSQFNAIPEPICQYLSSRLKNQIVVDAFCGVGYNTVQFAKEASQVIAIDCNQVKVSHAKYNIESFKQQHKVEVIQSDFLQMKKLKADTVVLHPDYKKFDNSISSSQGIDNSINLLTEVQPNLVEALKLSFKISDSVVIILQKSCDIQQLPQVLEQANYPYKKFAVEIELMHIDRKFNLALVFLGDIAQVSKEEVVEYYTKLLYESSDVQNQIFMNKIKSILVHIMHTSKIKGVSQLIENCEKSVASQQNRKTLFQEFYDCLSEKKGRIRSSGNLQFEADSIVTTDKSLKQLIRDIDDILSANQKSNFKSQSPSSNEDLGSYNYKFDFEGSNKFNGKPKKKAQFNQSMQETAHDNSSSQSLIKSALTKKQVKGLNKNTVQQLKKSEQNNSIMSKGFKNSDLSNNNQNAGNNQNNQSEDNLSENHNEYEYHTSQYNDEDYGDSIPKIIYSCSYETNQLIDSEGSENNSLRPQFSNGIYFNQSTDVYDEQEFRASIMNLKGGSNYYDRPLVKHTNSAGGILGFTREQFLNASIQTNGSGKGQTILIGTKSQKNNESKNNLSGYDDNMSNNRSASKLNQYYQQDFQEDCAEFDWQQEEGTENSFQQQPKQTQTKIKNNINTFQNNPDLDESYKNTKIQTVPNSLS</sequence>
<proteinExistence type="inferred from homology"/>
<comment type="catalytic activity">
    <reaction evidence="6">
        <text>a 5'-end (N(7)-methyl 5'-triphosphoguanosine)-ribonucleoside in snRNA + S-adenosyl-L-methionine = a 5'-end (N(2),N(7)-dimethyl 5'-triphosphoguanosine)-ribonucleoside in snRNA + S-adenosyl-L-homocysteine + H(+)</text>
        <dbReference type="Rhea" id="RHEA:78471"/>
        <dbReference type="Rhea" id="RHEA-COMP:19085"/>
        <dbReference type="Rhea" id="RHEA-COMP:19087"/>
        <dbReference type="ChEBI" id="CHEBI:15378"/>
        <dbReference type="ChEBI" id="CHEBI:57856"/>
        <dbReference type="ChEBI" id="CHEBI:59789"/>
        <dbReference type="ChEBI" id="CHEBI:156461"/>
        <dbReference type="ChEBI" id="CHEBI:172880"/>
    </reaction>
    <physiologicalReaction direction="left-to-right" evidence="6">
        <dbReference type="Rhea" id="RHEA:78472"/>
    </physiologicalReaction>
</comment>
<feature type="region of interest" description="Disordered" evidence="8">
    <location>
        <begin position="101"/>
        <end position="239"/>
    </location>
</feature>
<feature type="region of interest" description="Disordered" evidence="8">
    <location>
        <begin position="1"/>
        <end position="20"/>
    </location>
</feature>
<keyword evidence="9" id="KW-0489">Methyltransferase</keyword>
<feature type="compositionally biased region" description="Polar residues" evidence="8">
    <location>
        <begin position="114"/>
        <end position="158"/>
    </location>
</feature>
<dbReference type="GO" id="GO:0071164">
    <property type="term" value="F:RNA cap trimethylguanosine synthase activity"/>
    <property type="evidence" value="ECO:0007669"/>
    <property type="project" value="TreeGrafter"/>
</dbReference>
<feature type="compositionally biased region" description="Polar residues" evidence="8">
    <location>
        <begin position="210"/>
        <end position="228"/>
    </location>
</feature>
<feature type="compositionally biased region" description="Polar residues" evidence="8">
    <location>
        <begin position="1"/>
        <end position="15"/>
    </location>
</feature>
<feature type="region of interest" description="Disordered" evidence="8">
    <location>
        <begin position="690"/>
        <end position="718"/>
    </location>
</feature>
<dbReference type="PANTHER" id="PTHR14741">
    <property type="entry name" value="S-ADENOSYLMETHIONINE-DEPENDENT METHYLTRANSFERASE RELATED"/>
    <property type="match status" value="1"/>
</dbReference>
<comment type="catalytic activity">
    <reaction evidence="3">
        <text>a 5'-end (N(2),N(7)-dimethyl 5'-triphosphoguanosine)-ribonucleoside in snoRNA + S-adenosyl-L-methionine = a 5'-end (N(2),N(2),N(7)-trimethyl 5'-triphosphoguanosine)-ribonucleoside in snoRNA + S-adenosyl-L-homocysteine + H(+)</text>
        <dbReference type="Rhea" id="RHEA:78507"/>
        <dbReference type="Rhea" id="RHEA-COMP:19088"/>
        <dbReference type="Rhea" id="RHEA-COMP:19090"/>
        <dbReference type="ChEBI" id="CHEBI:15378"/>
        <dbReference type="ChEBI" id="CHEBI:57856"/>
        <dbReference type="ChEBI" id="CHEBI:59789"/>
        <dbReference type="ChEBI" id="CHEBI:167623"/>
        <dbReference type="ChEBI" id="CHEBI:172880"/>
    </reaction>
    <physiologicalReaction direction="left-to-right" evidence="3">
        <dbReference type="Rhea" id="RHEA:78508"/>
    </physiologicalReaction>
</comment>
<feature type="compositionally biased region" description="Polar residues" evidence="8">
    <location>
        <begin position="738"/>
        <end position="749"/>
    </location>
</feature>
<comment type="similarity">
    <text evidence="2">Belongs to the methyltransferase superfamily. Trimethylguanosine synthase family.</text>
</comment>
<dbReference type="SUPFAM" id="SSF53335">
    <property type="entry name" value="S-adenosyl-L-methionine-dependent methyltransferases"/>
    <property type="match status" value="1"/>
</dbReference>
<gene>
    <name evidence="9" type="ORF">TTHERM_00035540</name>
</gene>
<dbReference type="InterPro" id="IPR029063">
    <property type="entry name" value="SAM-dependent_MTases_sf"/>
</dbReference>
<dbReference type="eggNOG" id="KOG2730">
    <property type="taxonomic scope" value="Eukaryota"/>
</dbReference>
<evidence type="ECO:0000313" key="10">
    <source>
        <dbReference type="Proteomes" id="UP000009168"/>
    </source>
</evidence>
<feature type="compositionally biased region" description="Polar residues" evidence="8">
    <location>
        <begin position="700"/>
        <end position="718"/>
    </location>
</feature>
<dbReference type="EMBL" id="GG662720">
    <property type="protein sequence ID" value="EAR86341.2"/>
    <property type="molecule type" value="Genomic_DNA"/>
</dbReference>
<comment type="catalytic activity">
    <reaction evidence="4">
        <text>a 5'-end (N(7)-methyl 5'-triphosphoguanosine)-ribonucleoside in snoRNA + S-adenosyl-L-methionine = a 5'-end (N(2),N(7)-dimethyl 5'-triphosphoguanosine)-ribonucleoside in snoRNA + S-adenosyl-L-homocysteine + H(+)</text>
        <dbReference type="Rhea" id="RHEA:78475"/>
        <dbReference type="Rhea" id="RHEA-COMP:19086"/>
        <dbReference type="Rhea" id="RHEA-COMP:19088"/>
        <dbReference type="ChEBI" id="CHEBI:15378"/>
        <dbReference type="ChEBI" id="CHEBI:57856"/>
        <dbReference type="ChEBI" id="CHEBI:59789"/>
        <dbReference type="ChEBI" id="CHEBI:156461"/>
        <dbReference type="ChEBI" id="CHEBI:172880"/>
    </reaction>
    <physiologicalReaction direction="left-to-right" evidence="4">
        <dbReference type="Rhea" id="RHEA:78476"/>
    </physiologicalReaction>
</comment>
<dbReference type="Gene3D" id="3.40.50.150">
    <property type="entry name" value="Vaccinia Virus protein VP39"/>
    <property type="match status" value="1"/>
</dbReference>
<evidence type="ECO:0000256" key="7">
    <source>
        <dbReference type="ARBA" id="ARBA00049790"/>
    </source>
</evidence>
<comment type="catalytic activity">
    <reaction evidence="5">
        <text>a 5'-end (N(2),N(7)-dimethyl 5'-triphosphoguanosine)-ribonucleoside in snRNA + S-adenosyl-L-methionine = a 5'-end (N(2),N(2),N(7)-trimethyl 5'-triphosphoguanosine)-ribonucleoside in snRNA + S-adenosyl-L-homocysteine + H(+)</text>
        <dbReference type="Rhea" id="RHEA:78479"/>
        <dbReference type="Rhea" id="RHEA-COMP:19087"/>
        <dbReference type="Rhea" id="RHEA-COMP:19089"/>
        <dbReference type="ChEBI" id="CHEBI:15378"/>
        <dbReference type="ChEBI" id="CHEBI:57856"/>
        <dbReference type="ChEBI" id="CHEBI:59789"/>
        <dbReference type="ChEBI" id="CHEBI:167623"/>
        <dbReference type="ChEBI" id="CHEBI:172880"/>
    </reaction>
    <physiologicalReaction direction="left-to-right" evidence="5">
        <dbReference type="Rhea" id="RHEA:78480"/>
    </physiologicalReaction>
</comment>
<dbReference type="KEGG" id="tet:TTHERM_00035540"/>
<accession>Q22MG6</accession>
<keyword evidence="10" id="KW-1185">Reference proteome</keyword>
<evidence type="ECO:0000256" key="5">
    <source>
        <dbReference type="ARBA" id="ARBA00048763"/>
    </source>
</evidence>
<dbReference type="InterPro" id="IPR019012">
    <property type="entry name" value="RNA_cap_Gua-N2-MeTrfase"/>
</dbReference>
<name>Q22MG6_TETTS</name>
<feature type="compositionally biased region" description="Low complexity" evidence="8">
    <location>
        <begin position="184"/>
        <end position="209"/>
    </location>
</feature>
<dbReference type="Pfam" id="PF09445">
    <property type="entry name" value="Methyltransf_15"/>
    <property type="match status" value="1"/>
</dbReference>
<feature type="region of interest" description="Disordered" evidence="8">
    <location>
        <begin position="738"/>
        <end position="777"/>
    </location>
</feature>
<dbReference type="GeneID" id="7847253"/>
<evidence type="ECO:0000256" key="4">
    <source>
        <dbReference type="ARBA" id="ARBA00048740"/>
    </source>
</evidence>
<dbReference type="STRING" id="312017.Q22MG6"/>
<dbReference type="AlphaFoldDB" id="Q22MG6"/>
<protein>
    <recommendedName>
        <fullName evidence="1">Trimethylguanosine synthase</fullName>
    </recommendedName>
    <alternativeName>
        <fullName evidence="7">Cap-specific guanine-N(2) methyltransferase</fullName>
    </alternativeName>
</protein>
<evidence type="ECO:0000256" key="2">
    <source>
        <dbReference type="ARBA" id="ARBA00025783"/>
    </source>
</evidence>
<evidence type="ECO:0000256" key="6">
    <source>
        <dbReference type="ARBA" id="ARBA00049075"/>
    </source>
</evidence>
<evidence type="ECO:0000256" key="3">
    <source>
        <dbReference type="ARBA" id="ARBA00047418"/>
    </source>
</evidence>
<keyword evidence="9" id="KW-0808">Transferase</keyword>
<dbReference type="CDD" id="cd02440">
    <property type="entry name" value="AdoMet_MTases"/>
    <property type="match status" value="1"/>
</dbReference>
<reference evidence="10" key="1">
    <citation type="journal article" date="2006" name="PLoS Biol.">
        <title>Macronuclear genome sequence of the ciliate Tetrahymena thermophila, a model eukaryote.</title>
        <authorList>
            <person name="Eisen J.A."/>
            <person name="Coyne R.S."/>
            <person name="Wu M."/>
            <person name="Wu D."/>
            <person name="Thiagarajan M."/>
            <person name="Wortman J.R."/>
            <person name="Badger J.H."/>
            <person name="Ren Q."/>
            <person name="Amedeo P."/>
            <person name="Jones K.M."/>
            <person name="Tallon L.J."/>
            <person name="Delcher A.L."/>
            <person name="Salzberg S.L."/>
            <person name="Silva J.C."/>
            <person name="Haas B.J."/>
            <person name="Majoros W.H."/>
            <person name="Farzad M."/>
            <person name="Carlton J.M."/>
            <person name="Smith R.K. Jr."/>
            <person name="Garg J."/>
            <person name="Pearlman R.E."/>
            <person name="Karrer K.M."/>
            <person name="Sun L."/>
            <person name="Manning G."/>
            <person name="Elde N.C."/>
            <person name="Turkewitz A.P."/>
            <person name="Asai D.J."/>
            <person name="Wilkes D.E."/>
            <person name="Wang Y."/>
            <person name="Cai H."/>
            <person name="Collins K."/>
            <person name="Stewart B.A."/>
            <person name="Lee S.R."/>
            <person name="Wilamowska K."/>
            <person name="Weinberg Z."/>
            <person name="Ruzzo W.L."/>
            <person name="Wloga D."/>
            <person name="Gaertig J."/>
            <person name="Frankel J."/>
            <person name="Tsao C.-C."/>
            <person name="Gorovsky M.A."/>
            <person name="Keeling P.J."/>
            <person name="Waller R.F."/>
            <person name="Patron N.J."/>
            <person name="Cherry J.M."/>
            <person name="Stover N.A."/>
            <person name="Krieger C.J."/>
            <person name="del Toro C."/>
            <person name="Ryder H.F."/>
            <person name="Williamson S.C."/>
            <person name="Barbeau R.A."/>
            <person name="Hamilton E.P."/>
            <person name="Orias E."/>
        </authorList>
    </citation>
    <scope>NUCLEOTIDE SEQUENCE [LARGE SCALE GENOMIC DNA]</scope>
    <source>
        <strain evidence="10">SB210</strain>
    </source>
</reference>
<feature type="region of interest" description="Disordered" evidence="8">
    <location>
        <begin position="903"/>
        <end position="926"/>
    </location>
</feature>
<dbReference type="GO" id="GO:0005634">
    <property type="term" value="C:nucleus"/>
    <property type="evidence" value="ECO:0007669"/>
    <property type="project" value="TreeGrafter"/>
</dbReference>
<organism evidence="9 10">
    <name type="scientific">Tetrahymena thermophila (strain SB210)</name>
    <dbReference type="NCBI Taxonomy" id="312017"/>
    <lineage>
        <taxon>Eukaryota</taxon>
        <taxon>Sar</taxon>
        <taxon>Alveolata</taxon>
        <taxon>Ciliophora</taxon>
        <taxon>Intramacronucleata</taxon>
        <taxon>Oligohymenophorea</taxon>
        <taxon>Hymenostomatida</taxon>
        <taxon>Tetrahymenina</taxon>
        <taxon>Tetrahymenidae</taxon>
        <taxon>Tetrahymena</taxon>
    </lineage>
</organism>
<evidence type="ECO:0000313" key="9">
    <source>
        <dbReference type="EMBL" id="EAR86341.2"/>
    </source>
</evidence>
<evidence type="ECO:0000256" key="1">
    <source>
        <dbReference type="ARBA" id="ARBA00018517"/>
    </source>
</evidence>
<feature type="region of interest" description="Disordered" evidence="8">
    <location>
        <begin position="34"/>
        <end position="53"/>
    </location>
</feature>
<dbReference type="HOGENOM" id="CLU_298704_0_0_1"/>
<dbReference type="OrthoDB" id="444258at2759"/>
<dbReference type="Proteomes" id="UP000009168">
    <property type="component" value="Unassembled WGS sequence"/>
</dbReference>
<evidence type="ECO:0000256" key="8">
    <source>
        <dbReference type="SAM" id="MobiDB-lite"/>
    </source>
</evidence>
<dbReference type="InParanoid" id="Q22MG6"/>
<dbReference type="PANTHER" id="PTHR14741:SF32">
    <property type="entry name" value="TRIMETHYLGUANOSINE SYNTHASE"/>
    <property type="match status" value="1"/>
</dbReference>
<feature type="compositionally biased region" description="Low complexity" evidence="8">
    <location>
        <begin position="755"/>
        <end position="775"/>
    </location>
</feature>